<comment type="caution">
    <text evidence="1">The sequence shown here is derived from an EMBL/GenBank/DDBJ whole genome shotgun (WGS) entry which is preliminary data.</text>
</comment>
<accession>A0A8T0FWT0</accession>
<sequence length="75" mass="8391">MVRKLIPFETTVYFNPPPVLRDLSTLAISTFPTCGNNGHSCSRRDPLWGRAASTFAYVLWEKSRDHVCSVAKSCS</sequence>
<gene>
    <name evidence="1" type="ORF">HNY73_000072</name>
</gene>
<reference evidence="1" key="2">
    <citation type="submission" date="2020-06" db="EMBL/GenBank/DDBJ databases">
        <authorList>
            <person name="Sheffer M."/>
        </authorList>
    </citation>
    <scope>NUCLEOTIDE SEQUENCE</scope>
</reference>
<reference evidence="1" key="1">
    <citation type="journal article" date="2020" name="bioRxiv">
        <title>Chromosome-level reference genome of the European wasp spider Argiope bruennichi: a resource for studies on range expansion and evolutionary adaptation.</title>
        <authorList>
            <person name="Sheffer M.M."/>
            <person name="Hoppe A."/>
            <person name="Krehenwinkel H."/>
            <person name="Uhl G."/>
            <person name="Kuss A.W."/>
            <person name="Jensen L."/>
            <person name="Jensen C."/>
            <person name="Gillespie R.G."/>
            <person name="Hoff K.J."/>
            <person name="Prost S."/>
        </authorList>
    </citation>
    <scope>NUCLEOTIDE SEQUENCE</scope>
</reference>
<protein>
    <submittedName>
        <fullName evidence="1">Uncharacterized protein</fullName>
    </submittedName>
</protein>
<dbReference type="AlphaFoldDB" id="A0A8T0FWT0"/>
<evidence type="ECO:0000313" key="1">
    <source>
        <dbReference type="EMBL" id="KAF8795584.1"/>
    </source>
</evidence>
<proteinExistence type="predicted"/>
<name>A0A8T0FWT0_ARGBR</name>
<dbReference type="EMBL" id="JABXBU010000001">
    <property type="protein sequence ID" value="KAF8795584.1"/>
    <property type="molecule type" value="Genomic_DNA"/>
</dbReference>
<evidence type="ECO:0000313" key="2">
    <source>
        <dbReference type="Proteomes" id="UP000807504"/>
    </source>
</evidence>
<organism evidence="1 2">
    <name type="scientific">Argiope bruennichi</name>
    <name type="common">Wasp spider</name>
    <name type="synonym">Aranea bruennichi</name>
    <dbReference type="NCBI Taxonomy" id="94029"/>
    <lineage>
        <taxon>Eukaryota</taxon>
        <taxon>Metazoa</taxon>
        <taxon>Ecdysozoa</taxon>
        <taxon>Arthropoda</taxon>
        <taxon>Chelicerata</taxon>
        <taxon>Arachnida</taxon>
        <taxon>Araneae</taxon>
        <taxon>Araneomorphae</taxon>
        <taxon>Entelegynae</taxon>
        <taxon>Araneoidea</taxon>
        <taxon>Araneidae</taxon>
        <taxon>Argiope</taxon>
    </lineage>
</organism>
<keyword evidence="2" id="KW-1185">Reference proteome</keyword>
<dbReference type="Proteomes" id="UP000807504">
    <property type="component" value="Unassembled WGS sequence"/>
</dbReference>